<dbReference type="OrthoDB" id="3064516at2759"/>
<evidence type="ECO:0000256" key="21">
    <source>
        <dbReference type="ARBA" id="ARBA00048827"/>
    </source>
</evidence>
<feature type="domain" description="Peptidase M20 dimerisation" evidence="26">
    <location>
        <begin position="734"/>
        <end position="876"/>
    </location>
</feature>
<evidence type="ECO:0000256" key="13">
    <source>
        <dbReference type="ARBA" id="ARBA00047879"/>
    </source>
</evidence>
<comment type="catalytic activity">
    <reaction evidence="17">
        <text>an N-acyl-L-amino acid + H2O = an L-alpha-amino acid + a carboxylate</text>
        <dbReference type="Rhea" id="RHEA:15565"/>
        <dbReference type="ChEBI" id="CHEBI:15377"/>
        <dbReference type="ChEBI" id="CHEBI:29067"/>
        <dbReference type="ChEBI" id="CHEBI:59869"/>
        <dbReference type="ChEBI" id="CHEBI:59874"/>
        <dbReference type="EC" id="3.5.1.14"/>
    </reaction>
    <physiologicalReaction direction="left-to-right" evidence="17">
        <dbReference type="Rhea" id="RHEA:15566"/>
    </physiologicalReaction>
    <physiologicalReaction direction="right-to-left" evidence="17">
        <dbReference type="Rhea" id="RHEA:15567"/>
    </physiologicalReaction>
</comment>
<comment type="catalytic activity">
    <reaction evidence="18">
        <text>N-(9Z-octadecenoyl)-L-serine + H2O = L-serine + (9Z)-octadecenoate</text>
        <dbReference type="Rhea" id="RHEA:51352"/>
        <dbReference type="ChEBI" id="CHEBI:15377"/>
        <dbReference type="ChEBI" id="CHEBI:30823"/>
        <dbReference type="ChEBI" id="CHEBI:33384"/>
        <dbReference type="ChEBI" id="CHEBI:134031"/>
    </reaction>
    <physiologicalReaction direction="left-to-right" evidence="18">
        <dbReference type="Rhea" id="RHEA:51353"/>
    </physiologicalReaction>
</comment>
<evidence type="ECO:0000256" key="12">
    <source>
        <dbReference type="ARBA" id="ARBA00047874"/>
    </source>
</evidence>
<comment type="catalytic activity">
    <reaction evidence="16">
        <text>N-(5Z,8Z,11Z,14Z)-eicosatetraenoyl-glycine + H2O = (5Z,8Z,11Z,14Z)-eicosatetraenoate + glycine</text>
        <dbReference type="Rhea" id="RHEA:64108"/>
        <dbReference type="ChEBI" id="CHEBI:15377"/>
        <dbReference type="ChEBI" id="CHEBI:32395"/>
        <dbReference type="ChEBI" id="CHEBI:57305"/>
        <dbReference type="ChEBI" id="CHEBI:59002"/>
    </reaction>
    <physiologicalReaction direction="left-to-right" evidence="16">
        <dbReference type="Rhea" id="RHEA:64109"/>
    </physiologicalReaction>
    <physiologicalReaction direction="right-to-left" evidence="16">
        <dbReference type="Rhea" id="RHEA:64110"/>
    </physiologicalReaction>
</comment>
<evidence type="ECO:0000256" key="6">
    <source>
        <dbReference type="ARBA" id="ARBA00022833"/>
    </source>
</evidence>
<dbReference type="PANTHER" id="PTHR45962:SF1">
    <property type="entry name" value="N-FATTY-ACYL-AMINO ACID SYNTHASE_HYDROLASE PM20D1"/>
    <property type="match status" value="1"/>
</dbReference>
<dbReference type="Pfam" id="PF07687">
    <property type="entry name" value="M20_dimer"/>
    <property type="match status" value="1"/>
</dbReference>
<accession>A0A7R8ZHM4</accession>
<evidence type="ECO:0000256" key="4">
    <source>
        <dbReference type="ARBA" id="ARBA00022723"/>
    </source>
</evidence>
<evidence type="ECO:0000256" key="7">
    <source>
        <dbReference type="ARBA" id="ARBA00046147"/>
    </source>
</evidence>
<evidence type="ECO:0000256" key="1">
    <source>
        <dbReference type="ARBA" id="ARBA00004872"/>
    </source>
</evidence>
<reference evidence="27" key="1">
    <citation type="submission" date="2020-11" db="EMBL/GenBank/DDBJ databases">
        <authorList>
            <person name="Tran Van P."/>
        </authorList>
    </citation>
    <scope>NUCLEOTIDE SEQUENCE</scope>
</reference>
<comment type="catalytic activity">
    <reaction evidence="11">
        <text>N-(9Z-octadecenoyl)-L-tyrosine + H2O = L-tyrosine + (9Z)-octadecenoate</text>
        <dbReference type="Rhea" id="RHEA:64184"/>
        <dbReference type="ChEBI" id="CHEBI:15377"/>
        <dbReference type="ChEBI" id="CHEBI:30823"/>
        <dbReference type="ChEBI" id="CHEBI:58315"/>
        <dbReference type="ChEBI" id="CHEBI:149734"/>
    </reaction>
    <physiologicalReaction direction="left-to-right" evidence="11">
        <dbReference type="Rhea" id="RHEA:64185"/>
    </physiologicalReaction>
</comment>
<dbReference type="Pfam" id="PF01546">
    <property type="entry name" value="Peptidase_M20"/>
    <property type="match status" value="2"/>
</dbReference>
<comment type="catalytic activity">
    <reaction evidence="8">
        <text>(9Z)-octadecenoate + glycine = N-(9Z-octadecenoyl)glycine + H2O</text>
        <dbReference type="Rhea" id="RHEA:51316"/>
        <dbReference type="ChEBI" id="CHEBI:15377"/>
        <dbReference type="ChEBI" id="CHEBI:30823"/>
        <dbReference type="ChEBI" id="CHEBI:57305"/>
        <dbReference type="ChEBI" id="CHEBI:133992"/>
    </reaction>
    <physiologicalReaction direction="right-to-left" evidence="8">
        <dbReference type="Rhea" id="RHEA:51318"/>
    </physiologicalReaction>
</comment>
<proteinExistence type="inferred from homology"/>
<evidence type="ECO:0000256" key="19">
    <source>
        <dbReference type="ARBA" id="ARBA00048729"/>
    </source>
</evidence>
<keyword evidence="6" id="KW-0862">Zinc</keyword>
<evidence type="ECO:0000256" key="8">
    <source>
        <dbReference type="ARBA" id="ARBA00047450"/>
    </source>
</evidence>
<dbReference type="GO" id="GO:0006508">
    <property type="term" value="P:proteolysis"/>
    <property type="evidence" value="ECO:0007669"/>
    <property type="project" value="UniProtKB-KW"/>
</dbReference>
<evidence type="ECO:0000256" key="24">
    <source>
        <dbReference type="ARBA" id="ARBA00049100"/>
    </source>
</evidence>
<dbReference type="Gene3D" id="3.30.70.360">
    <property type="match status" value="1"/>
</dbReference>
<evidence type="ECO:0000256" key="16">
    <source>
        <dbReference type="ARBA" id="ARBA00048402"/>
    </source>
</evidence>
<keyword evidence="5" id="KW-0378">Hydrolase</keyword>
<dbReference type="InterPro" id="IPR036264">
    <property type="entry name" value="Bact_exopeptidase_dim_dom"/>
</dbReference>
<comment type="catalytic activity">
    <reaction evidence="9">
        <text>N-(4Z,7Z,10Z,13Z,16Z,19Z-docosahexaenoyl)-L-phenylalanine + H2O = (4Z,7Z,10Z,13Z,16Z,19Z)-docosahexaenoate + L-phenylalanine</text>
        <dbReference type="Rhea" id="RHEA:64132"/>
        <dbReference type="ChEBI" id="CHEBI:15377"/>
        <dbReference type="ChEBI" id="CHEBI:58095"/>
        <dbReference type="ChEBI" id="CHEBI:77016"/>
        <dbReference type="ChEBI" id="CHEBI:149701"/>
    </reaction>
    <physiologicalReaction direction="left-to-right" evidence="9">
        <dbReference type="Rhea" id="RHEA:64133"/>
    </physiologicalReaction>
</comment>
<dbReference type="GO" id="GO:0043605">
    <property type="term" value="P:amide catabolic process"/>
    <property type="evidence" value="ECO:0007669"/>
    <property type="project" value="TreeGrafter"/>
</dbReference>
<dbReference type="Gene3D" id="1.10.150.900">
    <property type="match status" value="2"/>
</dbReference>
<comment type="catalytic activity">
    <reaction evidence="21">
        <text>N-(9Z-octadecenoyl)-L-leucine + H2O = L-leucine + (9Z)-octadecenoate</text>
        <dbReference type="Rhea" id="RHEA:51360"/>
        <dbReference type="ChEBI" id="CHEBI:15377"/>
        <dbReference type="ChEBI" id="CHEBI:30823"/>
        <dbReference type="ChEBI" id="CHEBI:57427"/>
        <dbReference type="ChEBI" id="CHEBI:134035"/>
    </reaction>
    <physiologicalReaction direction="left-to-right" evidence="21">
        <dbReference type="Rhea" id="RHEA:51361"/>
    </physiologicalReaction>
    <physiologicalReaction direction="right-to-left" evidence="21">
        <dbReference type="Rhea" id="RHEA:51362"/>
    </physiologicalReaction>
</comment>
<evidence type="ECO:0000256" key="3">
    <source>
        <dbReference type="ARBA" id="ARBA00022670"/>
    </source>
</evidence>
<dbReference type="GO" id="GO:0008233">
    <property type="term" value="F:peptidase activity"/>
    <property type="evidence" value="ECO:0007669"/>
    <property type="project" value="UniProtKB-KW"/>
</dbReference>
<evidence type="ECO:0000313" key="27">
    <source>
        <dbReference type="EMBL" id="CAD7224670.1"/>
    </source>
</evidence>
<dbReference type="EMBL" id="OB660415">
    <property type="protein sequence ID" value="CAD7224670.1"/>
    <property type="molecule type" value="Genomic_DNA"/>
</dbReference>
<evidence type="ECO:0000256" key="22">
    <source>
        <dbReference type="ARBA" id="ARBA00048840"/>
    </source>
</evidence>
<comment type="catalytic activity">
    <reaction evidence="23">
        <text>L-phenylalanine + (9Z)-octadecenoate = N-(9Z-octadecenoyl)-L-phenylalanine + H2O</text>
        <dbReference type="Rhea" id="RHEA:51300"/>
        <dbReference type="ChEBI" id="CHEBI:15377"/>
        <dbReference type="ChEBI" id="CHEBI:30823"/>
        <dbReference type="ChEBI" id="CHEBI:58095"/>
        <dbReference type="ChEBI" id="CHEBI:134020"/>
    </reaction>
    <physiologicalReaction direction="left-to-right" evidence="23">
        <dbReference type="Rhea" id="RHEA:51301"/>
    </physiologicalReaction>
    <physiologicalReaction direction="right-to-left" evidence="23">
        <dbReference type="Rhea" id="RHEA:51302"/>
    </physiologicalReaction>
</comment>
<evidence type="ECO:0000256" key="9">
    <source>
        <dbReference type="ARBA" id="ARBA00047567"/>
    </source>
</evidence>
<evidence type="ECO:0000256" key="23">
    <source>
        <dbReference type="ARBA" id="ARBA00048879"/>
    </source>
</evidence>
<dbReference type="SUPFAM" id="SSF53187">
    <property type="entry name" value="Zn-dependent exopeptidases"/>
    <property type="match status" value="3"/>
</dbReference>
<comment type="catalytic activity">
    <reaction evidence="25">
        <text>N-(9Z-octadecenoyl)-L-lysine + H2O = L-lysine + (9Z)-octadecenoate</text>
        <dbReference type="Rhea" id="RHEA:64192"/>
        <dbReference type="ChEBI" id="CHEBI:15377"/>
        <dbReference type="ChEBI" id="CHEBI:30823"/>
        <dbReference type="ChEBI" id="CHEBI:32551"/>
        <dbReference type="ChEBI" id="CHEBI:149731"/>
    </reaction>
    <physiologicalReaction direction="left-to-right" evidence="25">
        <dbReference type="Rhea" id="RHEA:64193"/>
    </physiologicalReaction>
</comment>
<dbReference type="FunFam" id="1.10.150.900:FF:000003">
    <property type="entry name" value="N-fatty-acyl-amino acid synthase/hydrolase PM20D1"/>
    <property type="match status" value="1"/>
</dbReference>
<comment type="catalytic activity">
    <reaction evidence="14">
        <text>N-(9Z-octadecenoyl)-L-methionine + H2O = (9Z)-octadecenoate + L-methionine</text>
        <dbReference type="Rhea" id="RHEA:64144"/>
        <dbReference type="ChEBI" id="CHEBI:15377"/>
        <dbReference type="ChEBI" id="CHEBI:30823"/>
        <dbReference type="ChEBI" id="CHEBI:57844"/>
        <dbReference type="ChEBI" id="CHEBI:149732"/>
    </reaction>
    <physiologicalReaction direction="left-to-right" evidence="14">
        <dbReference type="Rhea" id="RHEA:64145"/>
    </physiologicalReaction>
</comment>
<dbReference type="Gene3D" id="3.40.630.10">
    <property type="entry name" value="Zn peptidases"/>
    <property type="match status" value="3"/>
</dbReference>
<comment type="function">
    <text evidence="7">Secreted enzyme that regulates the endogenous N-fatty acyl amino acid (NAAs) tissue and circulating levels by functioning as a bidirectional NAA synthase/hydrolase. It condenses free fatty acids and free amino acids to generate NAAs and bidirectionally catalyzes the reverse hydrolysis reaction. Some of these NAAs stimulate oxidative metabolism via mitochondrial uncoupling, increasing energy expenditure in a UPC1-independent manner. Thereby, this secreted protein may indirectly regulate whole body energy expenditure. PM20D1 circulates in tight association with both low- and high-density (LDL and HDL,respectively) lipoprotein particles.</text>
</comment>
<evidence type="ECO:0000256" key="14">
    <source>
        <dbReference type="ARBA" id="ARBA00048145"/>
    </source>
</evidence>
<keyword evidence="3" id="KW-0645">Protease</keyword>
<protein>
    <recommendedName>
        <fullName evidence="26">Peptidase M20 dimerisation domain-containing protein</fullName>
    </recommendedName>
</protein>
<evidence type="ECO:0000256" key="20">
    <source>
        <dbReference type="ARBA" id="ARBA00048822"/>
    </source>
</evidence>
<comment type="catalytic activity">
    <reaction evidence="22">
        <text>an N-acyl-aromatic L-alpha-amino acid + H2O = an aromatic L-alpha-amino acid + a carboxylate</text>
        <dbReference type="Rhea" id="RHEA:54184"/>
        <dbReference type="ChEBI" id="CHEBI:15377"/>
        <dbReference type="ChEBI" id="CHEBI:29067"/>
        <dbReference type="ChEBI" id="CHEBI:84824"/>
        <dbReference type="ChEBI" id="CHEBI:138093"/>
        <dbReference type="EC" id="3.5.1.114"/>
    </reaction>
    <physiologicalReaction direction="left-to-right" evidence="22">
        <dbReference type="Rhea" id="RHEA:54185"/>
    </physiologicalReaction>
    <physiologicalReaction direction="right-to-left" evidence="22">
        <dbReference type="Rhea" id="RHEA:54186"/>
    </physiologicalReaction>
</comment>
<dbReference type="InterPro" id="IPR002933">
    <property type="entry name" value="Peptidase_M20"/>
</dbReference>
<keyword evidence="4" id="KW-0479">Metal-binding</keyword>
<comment type="catalytic activity">
    <reaction evidence="13">
        <text>N-hexadecanoyl-L-phenylalanine + H2O = hexadecanoate + L-phenylalanine</text>
        <dbReference type="Rhea" id="RHEA:64124"/>
        <dbReference type="ChEBI" id="CHEBI:7896"/>
        <dbReference type="ChEBI" id="CHEBI:15377"/>
        <dbReference type="ChEBI" id="CHEBI:58095"/>
        <dbReference type="ChEBI" id="CHEBI:149699"/>
    </reaction>
    <physiologicalReaction direction="left-to-right" evidence="13">
        <dbReference type="Rhea" id="RHEA:64125"/>
    </physiologicalReaction>
</comment>
<dbReference type="InterPro" id="IPR011650">
    <property type="entry name" value="Peptidase_M20_dimer"/>
</dbReference>
<dbReference type="GO" id="GO:0004046">
    <property type="term" value="F:aminoacylase activity"/>
    <property type="evidence" value="ECO:0007669"/>
    <property type="project" value="UniProtKB-EC"/>
</dbReference>
<evidence type="ECO:0000256" key="25">
    <source>
        <dbReference type="ARBA" id="ARBA00049457"/>
    </source>
</evidence>
<evidence type="ECO:0000256" key="15">
    <source>
        <dbReference type="ARBA" id="ARBA00048380"/>
    </source>
</evidence>
<dbReference type="InterPro" id="IPR001261">
    <property type="entry name" value="ArgE/DapE_CS"/>
</dbReference>
<comment type="similarity">
    <text evidence="2">Belongs to the peptidase M20A family.</text>
</comment>
<evidence type="ECO:0000256" key="2">
    <source>
        <dbReference type="ARBA" id="ARBA00006247"/>
    </source>
</evidence>
<evidence type="ECO:0000256" key="10">
    <source>
        <dbReference type="ARBA" id="ARBA00047723"/>
    </source>
</evidence>
<comment type="catalytic activity">
    <reaction evidence="15">
        <text>N-(9Z-octadecenoyl)-L-asparagine + H2O = L-asparagine + (9Z)-octadecenoate</text>
        <dbReference type="Rhea" id="RHEA:64136"/>
        <dbReference type="ChEBI" id="CHEBI:15377"/>
        <dbReference type="ChEBI" id="CHEBI:30823"/>
        <dbReference type="ChEBI" id="CHEBI:58048"/>
        <dbReference type="ChEBI" id="CHEBI:149730"/>
    </reaction>
    <physiologicalReaction direction="left-to-right" evidence="15">
        <dbReference type="Rhea" id="RHEA:64137"/>
    </physiologicalReaction>
</comment>
<comment type="catalytic activity">
    <reaction evidence="20">
        <text>N-(9Z-octadecenoyl)-L-tryptophan + H2O = L-tryptophan + (9Z)-octadecenoate</text>
        <dbReference type="Rhea" id="RHEA:64176"/>
        <dbReference type="ChEBI" id="CHEBI:15377"/>
        <dbReference type="ChEBI" id="CHEBI:30823"/>
        <dbReference type="ChEBI" id="CHEBI:57912"/>
        <dbReference type="ChEBI" id="CHEBI:149733"/>
    </reaction>
    <physiologicalReaction direction="left-to-right" evidence="20">
        <dbReference type="Rhea" id="RHEA:64177"/>
    </physiologicalReaction>
</comment>
<dbReference type="GO" id="GO:0006520">
    <property type="term" value="P:amino acid metabolic process"/>
    <property type="evidence" value="ECO:0007669"/>
    <property type="project" value="TreeGrafter"/>
</dbReference>
<comment type="catalytic activity">
    <reaction evidence="19">
        <text>N-(9Z-octadecenoyl)-L-glutamine + H2O = L-glutamine + (9Z)-octadecenoate</text>
        <dbReference type="Rhea" id="RHEA:51356"/>
        <dbReference type="ChEBI" id="CHEBI:15377"/>
        <dbReference type="ChEBI" id="CHEBI:30823"/>
        <dbReference type="ChEBI" id="CHEBI:58359"/>
        <dbReference type="ChEBI" id="CHEBI:134033"/>
    </reaction>
    <physiologicalReaction direction="left-to-right" evidence="19">
        <dbReference type="Rhea" id="RHEA:51357"/>
    </physiologicalReaction>
</comment>
<evidence type="ECO:0000256" key="11">
    <source>
        <dbReference type="ARBA" id="ARBA00047866"/>
    </source>
</evidence>
<dbReference type="PROSITE" id="PS00758">
    <property type="entry name" value="ARGE_DAPE_CPG2_1"/>
    <property type="match status" value="2"/>
</dbReference>
<dbReference type="SUPFAM" id="SSF55031">
    <property type="entry name" value="Bacterial exopeptidase dimerisation domain"/>
    <property type="match status" value="1"/>
</dbReference>
<dbReference type="PANTHER" id="PTHR45962">
    <property type="entry name" value="N-FATTY-ACYL-AMINO ACID SYNTHASE/HYDROLASE PM20D1"/>
    <property type="match status" value="1"/>
</dbReference>
<comment type="catalytic activity">
    <reaction evidence="24">
        <text>N-(5Z,8Z,11Z,14Z-eicosatetraenoyl)-L-serine + H2O = (5Z,8Z,11Z,14Z)-eicosatetraenoate + L-serine</text>
        <dbReference type="Rhea" id="RHEA:64116"/>
        <dbReference type="ChEBI" id="CHEBI:15377"/>
        <dbReference type="ChEBI" id="CHEBI:32395"/>
        <dbReference type="ChEBI" id="CHEBI:33384"/>
        <dbReference type="ChEBI" id="CHEBI:149697"/>
    </reaction>
    <physiologicalReaction direction="left-to-right" evidence="24">
        <dbReference type="Rhea" id="RHEA:64117"/>
    </physiologicalReaction>
    <physiologicalReaction direction="right-to-left" evidence="24">
        <dbReference type="Rhea" id="RHEA:64118"/>
    </physiologicalReaction>
</comment>
<dbReference type="AlphaFoldDB" id="A0A7R8ZHM4"/>
<organism evidence="27">
    <name type="scientific">Cyprideis torosa</name>
    <dbReference type="NCBI Taxonomy" id="163714"/>
    <lineage>
        <taxon>Eukaryota</taxon>
        <taxon>Metazoa</taxon>
        <taxon>Ecdysozoa</taxon>
        <taxon>Arthropoda</taxon>
        <taxon>Crustacea</taxon>
        <taxon>Oligostraca</taxon>
        <taxon>Ostracoda</taxon>
        <taxon>Podocopa</taxon>
        <taxon>Podocopida</taxon>
        <taxon>Cytherocopina</taxon>
        <taxon>Cytheroidea</taxon>
        <taxon>Cytherideidae</taxon>
        <taxon>Cyprideis</taxon>
    </lineage>
</organism>
<dbReference type="GO" id="GO:0043604">
    <property type="term" value="P:amide biosynthetic process"/>
    <property type="evidence" value="ECO:0007669"/>
    <property type="project" value="TreeGrafter"/>
</dbReference>
<evidence type="ECO:0000256" key="18">
    <source>
        <dbReference type="ARBA" id="ARBA00048597"/>
    </source>
</evidence>
<evidence type="ECO:0000259" key="26">
    <source>
        <dbReference type="Pfam" id="PF07687"/>
    </source>
</evidence>
<comment type="pathway">
    <text evidence="1">Lipid metabolism; fatty acid metabolism.</text>
</comment>
<dbReference type="InterPro" id="IPR047177">
    <property type="entry name" value="Pept_M20A"/>
</dbReference>
<evidence type="ECO:0000256" key="17">
    <source>
        <dbReference type="ARBA" id="ARBA00048579"/>
    </source>
</evidence>
<gene>
    <name evidence="27" type="ORF">CTOB1V02_LOCUS2625</name>
</gene>
<name>A0A7R8ZHM4_9CRUS</name>
<evidence type="ECO:0000256" key="5">
    <source>
        <dbReference type="ARBA" id="ARBA00022801"/>
    </source>
</evidence>
<dbReference type="GO" id="GO:0046872">
    <property type="term" value="F:metal ion binding"/>
    <property type="evidence" value="ECO:0007669"/>
    <property type="project" value="UniProtKB-KW"/>
</dbReference>
<sequence>MDVVPVDPSENWLTPPFAAEEVVENGETYIYGRGSLAEKQSVMGILEAVDFFLHTRGQPRRSIVVAIGHDGERRGMDGARNMAMILFQRNYRFAFVLDNGLAITAGVFPGVPSPLASVGVTEKGYANLQLEISALRPGTSSVPPAETAIGVLAGAVSRLEQNPLPHQFTLGSVEYKRIETAGRSATFWHRLVYANLWLFSPLVVKVILSDFFAAANIRTTTVTTSFNAELKLNEVPPKARAIVNHRLHPDQLFEDVMIHDFSVINDDRIKVRILEFSPSAFISPFGKDVWAYRILVKSILEVFPNVVSVVPGTVLGNSDSFWYLGLSSYIYRFTPCVYKSDDLKRVRGINERISVRNFHQVMDFYFRIIMNAQISGGRPCKVIDGASPRSPLSLDMLLIEDRKDLFRVYGVAKSMPVGRFGVVVLAFPVALLVLVAVVIGRTLTLKEHEWIKELWPLHALELVDRKERSSRIERFKTVLRFPTISYEDEDRPKDAFVPFENMIKYLEQTFPTLHDNDSLVKYERVAEYSLLYTVQGSDRSLLPILLISHTDVVPVDAPENWKAPPFSAEELLAFPLLHNGTYSFVTYETVSNFSRLYTIKGSDPSLHPILLCAHTDVVPVDAPENWDAPPFGADEVVEDGKTYIYGRGAIDDKHAVMGILEATDYFLKERRQPVRGIVIAIGHDEEIRGKHGAGQMAKKLEERSFRFEFILDEGFMVLQGLFPGLADPVALVGISEKGYATVQLTIKSMSSGHSSMPAKETAIGTLSKAIGRLEDQPQPSQFVRDSPEYSMIEALAEHVSFGYRLVYTNLWLFRPIVAMIMGGTPSTAATMRTTSVTTMFHAGVKVNLVPSSASAMLNHRIHPMQSLDSVLAYDRQVIADERITLNVTSYSAPHYISPYGEDVWAYRALSKSILEVFPSVATVVPATLVGNTDTKWYLNLTDTVYRFAPSYFMKDDPKRFHGDNERISVKNFHEAVDFYFRLLLNIQVSESWRRKARSWGSEL</sequence>
<comment type="catalytic activity">
    <reaction evidence="10">
        <text>N-octadecanoyl-L-phenylalanine + H2O = octadecanoate + L-phenylalanine</text>
        <dbReference type="Rhea" id="RHEA:64128"/>
        <dbReference type="ChEBI" id="CHEBI:15377"/>
        <dbReference type="ChEBI" id="CHEBI:25629"/>
        <dbReference type="ChEBI" id="CHEBI:58095"/>
        <dbReference type="ChEBI" id="CHEBI:149700"/>
    </reaction>
    <physiologicalReaction direction="left-to-right" evidence="10">
        <dbReference type="Rhea" id="RHEA:64129"/>
    </physiologicalReaction>
</comment>
<comment type="catalytic activity">
    <reaction evidence="12">
        <text>(5Z,8Z,11Z,14Z)-eicosatetraenoate + L-phenylalanine = N-(5Z,8Z,11Z,14Z-eicosatetraenoyl)-L-phenylalanine + H2O</text>
        <dbReference type="Rhea" id="RHEA:51312"/>
        <dbReference type="ChEBI" id="CHEBI:15377"/>
        <dbReference type="ChEBI" id="CHEBI:32395"/>
        <dbReference type="ChEBI" id="CHEBI:58095"/>
        <dbReference type="ChEBI" id="CHEBI:134022"/>
    </reaction>
    <physiologicalReaction direction="left-to-right" evidence="12">
        <dbReference type="Rhea" id="RHEA:51313"/>
    </physiologicalReaction>
    <physiologicalReaction direction="right-to-left" evidence="12">
        <dbReference type="Rhea" id="RHEA:51314"/>
    </physiologicalReaction>
</comment>